<evidence type="ECO:0000313" key="1">
    <source>
        <dbReference type="EMBL" id="ACA59466.1"/>
    </source>
</evidence>
<proteinExistence type="predicted"/>
<dbReference type="SUPFAM" id="SSF53067">
    <property type="entry name" value="Actin-like ATPase domain"/>
    <property type="match status" value="2"/>
</dbReference>
<accession>B1I3G2</accession>
<dbReference type="KEGG" id="dau:Daud_0953"/>
<dbReference type="EMBL" id="CP000860">
    <property type="protein sequence ID" value="ACA59466.1"/>
    <property type="molecule type" value="Genomic_DNA"/>
</dbReference>
<gene>
    <name evidence="1" type="ordered locus">Daud_0953</name>
</gene>
<dbReference type="HOGENOM" id="CLU_050686_0_0_9"/>
<dbReference type="STRING" id="477974.Daud_0953"/>
<dbReference type="OrthoDB" id="1803742at2"/>
<dbReference type="Pfam" id="PF11104">
    <property type="entry name" value="PilM_2"/>
    <property type="match status" value="1"/>
</dbReference>
<dbReference type="CDD" id="cd24049">
    <property type="entry name" value="ASKHA_NBD_PilM"/>
    <property type="match status" value="1"/>
</dbReference>
<dbReference type="AlphaFoldDB" id="B1I3G2"/>
<organism evidence="1 2">
    <name type="scientific">Desulforudis audaxviator (strain MP104C)</name>
    <dbReference type="NCBI Taxonomy" id="477974"/>
    <lineage>
        <taxon>Bacteria</taxon>
        <taxon>Bacillati</taxon>
        <taxon>Bacillota</taxon>
        <taxon>Clostridia</taxon>
        <taxon>Thermoanaerobacterales</taxon>
        <taxon>Candidatus Desulforudaceae</taxon>
        <taxon>Candidatus Desulforudis</taxon>
    </lineage>
</organism>
<evidence type="ECO:0000313" key="2">
    <source>
        <dbReference type="Proteomes" id="UP000008544"/>
    </source>
</evidence>
<dbReference type="eggNOG" id="COG4972">
    <property type="taxonomic scope" value="Bacteria"/>
</dbReference>
<dbReference type="PANTHER" id="PTHR32432:SF3">
    <property type="entry name" value="ETHANOLAMINE UTILIZATION PROTEIN EUTJ"/>
    <property type="match status" value="1"/>
</dbReference>
<name>B1I3G2_DESAP</name>
<reference evidence="2" key="1">
    <citation type="submission" date="2007-10" db="EMBL/GenBank/DDBJ databases">
        <title>Complete sequence of chromosome of Desulforudis audaxviator MP104C.</title>
        <authorList>
            <person name="Copeland A."/>
            <person name="Lucas S."/>
            <person name="Lapidus A."/>
            <person name="Barry K."/>
            <person name="Glavina del Rio T."/>
            <person name="Dalin E."/>
            <person name="Tice H."/>
            <person name="Bruce D."/>
            <person name="Pitluck S."/>
            <person name="Lowry S.R."/>
            <person name="Larimer F."/>
            <person name="Land M.L."/>
            <person name="Hauser L."/>
            <person name="Kyrpides N."/>
            <person name="Ivanova N.N."/>
            <person name="Richardson P."/>
        </authorList>
    </citation>
    <scope>NUCLEOTIDE SEQUENCE [LARGE SCALE GENOMIC DNA]</scope>
    <source>
        <strain evidence="2">MP104C</strain>
    </source>
</reference>
<dbReference type="Gene3D" id="3.30.420.40">
    <property type="match status" value="2"/>
</dbReference>
<reference evidence="1 2" key="2">
    <citation type="journal article" date="2008" name="Science">
        <title>Environmental genomics reveals a single-species ecosystem deep within Earth.</title>
        <authorList>
            <person name="Chivian D."/>
            <person name="Brodie E.L."/>
            <person name="Alm E.J."/>
            <person name="Culley D.E."/>
            <person name="Dehal P.S."/>
            <person name="Desantis T.Z."/>
            <person name="Gihring T.M."/>
            <person name="Lapidus A."/>
            <person name="Lin L.H."/>
            <person name="Lowry S.R."/>
            <person name="Moser D.P."/>
            <person name="Richardson P.M."/>
            <person name="Southam G."/>
            <person name="Wanger G."/>
            <person name="Pratt L.M."/>
            <person name="Andersen G.L."/>
            <person name="Hazen T.C."/>
            <person name="Brockman F.J."/>
            <person name="Arkin A.P."/>
            <person name="Onstott T.C."/>
        </authorList>
    </citation>
    <scope>NUCLEOTIDE SEQUENCE [LARGE SCALE GENOMIC DNA]</scope>
    <source>
        <strain evidence="1 2">MP104C</strain>
    </source>
</reference>
<dbReference type="PANTHER" id="PTHR32432">
    <property type="entry name" value="CELL DIVISION PROTEIN FTSA-RELATED"/>
    <property type="match status" value="1"/>
</dbReference>
<protein>
    <submittedName>
        <fullName evidence="1">Type IV pilus assembly protein PilM</fullName>
    </submittedName>
</protein>
<sequence>MGLLGSGGAVGLELDTVEARAVELRGKAGAAGAATLTAWGRVSLPPGAVVDGMVSQPELVGKALAELWSAGRITSREVVLGVVNREVLVRFAVVPVMPRTKLFGVIRHHARDLLPIPLDTAVWDYTVIGERPGLESRMFELLLVAARREMLDGFLLALAFARLEPRDIDVASLALLRVMPPSPADGAVVLVDLGNGSSTVLVIARGMLRLARFVSVSLEAAAGMLGCSVEEALAGPGGTAHRQWPAETLAAWAGGVEAEIRASVDYYQRQEPEPEAVSEVVLSGRGVRVPGLTTQLEGNLGVPVRIIEPLQGITLPAGIAENSSWSAPDFATCIGLARRGLEGGR</sequence>
<dbReference type="Proteomes" id="UP000008544">
    <property type="component" value="Chromosome"/>
</dbReference>
<dbReference type="RefSeq" id="WP_012302052.1">
    <property type="nucleotide sequence ID" value="NC_010424.1"/>
</dbReference>
<dbReference type="InterPro" id="IPR005883">
    <property type="entry name" value="PilM"/>
</dbReference>
<dbReference type="Gene3D" id="3.30.1490.300">
    <property type="match status" value="1"/>
</dbReference>
<dbReference type="PIRSF" id="PIRSF019169">
    <property type="entry name" value="PilM"/>
    <property type="match status" value="1"/>
</dbReference>
<dbReference type="InterPro" id="IPR043129">
    <property type="entry name" value="ATPase_NBD"/>
</dbReference>
<keyword evidence="2" id="KW-1185">Reference proteome</keyword>
<dbReference type="InterPro" id="IPR050696">
    <property type="entry name" value="FtsA/MreB"/>
</dbReference>